<evidence type="ECO:0000313" key="2">
    <source>
        <dbReference type="EMBL" id="QXN92041.1"/>
    </source>
</evidence>
<evidence type="ECO:0000259" key="1">
    <source>
        <dbReference type="Pfam" id="PF02374"/>
    </source>
</evidence>
<dbReference type="Pfam" id="PF02374">
    <property type="entry name" value="ArsA_ATPase"/>
    <property type="match status" value="1"/>
</dbReference>
<dbReference type="RefSeq" id="WP_218472900.1">
    <property type="nucleotide sequence ID" value="NZ_BAABJN010000009.1"/>
</dbReference>
<reference evidence="2 3" key="1">
    <citation type="submission" date="2021-07" db="EMBL/GenBank/DDBJ databases">
        <title>Whole Genome Sequence of Nocardia Iowensis.</title>
        <authorList>
            <person name="Lamm A."/>
            <person name="Collins-Fairclough A.M."/>
            <person name="Bunk B."/>
            <person name="Sproer C."/>
        </authorList>
    </citation>
    <scope>NUCLEOTIDE SEQUENCE [LARGE SCALE GENOMIC DNA]</scope>
    <source>
        <strain evidence="2 3">NRRL 5646</strain>
    </source>
</reference>
<feature type="domain" description="ArsA/GET3 Anion-transporting ATPase-like" evidence="1">
    <location>
        <begin position="22"/>
        <end position="289"/>
    </location>
</feature>
<name>A0ABX8RWY2_NOCIO</name>
<protein>
    <submittedName>
        <fullName evidence="2">ArsA family ATPase</fullName>
    </submittedName>
</protein>
<proteinExistence type="predicted"/>
<organism evidence="2 3">
    <name type="scientific">Nocardia iowensis</name>
    <dbReference type="NCBI Taxonomy" id="204891"/>
    <lineage>
        <taxon>Bacteria</taxon>
        <taxon>Bacillati</taxon>
        <taxon>Actinomycetota</taxon>
        <taxon>Actinomycetes</taxon>
        <taxon>Mycobacteriales</taxon>
        <taxon>Nocardiaceae</taxon>
        <taxon>Nocardia</taxon>
    </lineage>
</organism>
<dbReference type="EMBL" id="CP078145">
    <property type="protein sequence ID" value="QXN92041.1"/>
    <property type="molecule type" value="Genomic_DNA"/>
</dbReference>
<dbReference type="InterPro" id="IPR025723">
    <property type="entry name" value="ArsA/GET3_ATPase-like"/>
</dbReference>
<dbReference type="PANTHER" id="PTHR10803:SF26">
    <property type="entry name" value="ANION TRANSPORTER ATPASE-RELATED"/>
    <property type="match status" value="1"/>
</dbReference>
<evidence type="ECO:0000313" key="3">
    <source>
        <dbReference type="Proteomes" id="UP000694257"/>
    </source>
</evidence>
<keyword evidence="3" id="KW-1185">Reference proteome</keyword>
<dbReference type="PANTHER" id="PTHR10803">
    <property type="entry name" value="ARSENICAL PUMP-DRIVING ATPASE ARSENITE-TRANSLOCATING ATPASE"/>
    <property type="match status" value="1"/>
</dbReference>
<sequence>MTTPNVAVPLNVSDIIEDRTARVVVCCGSGGVGKTTTAAAIALRAAEKGRKVVVLTIDPARRLAQSLGVADLGNSPQRVPLGPEAKGELHAMMLNMRRTFDDMVLEHTSPDKAEQIFANPFYQTVASSFGGTQEYMAMEKLGQLAARKEWDLIVVDTPPSRNALDFLDAPKRLGNFLNGRMIRVIMAPGRGVTRLVTGAMSLAVRGVSTIVGGQMLKDASNFLQSLDSLFGGFQDRADRTYAMLSKPGTHFLVVAAAEPDALREASFFVDRLSTERMPLAGLVLNRTHPALSSLSADHALTVAQQVADADPLTSAVLRIHARRVATDKREQHLLHRFTGAHPRVPIVAVTALPFEVSDLEALRAVGDQLTGTRASA</sequence>
<dbReference type="InterPro" id="IPR016300">
    <property type="entry name" value="ATPase_ArsA/GET3"/>
</dbReference>
<accession>A0ABX8RWY2</accession>
<gene>
    <name evidence="2" type="ORF">KV110_02305</name>
</gene>
<dbReference type="Proteomes" id="UP000694257">
    <property type="component" value="Chromosome"/>
</dbReference>